<gene>
    <name evidence="1" type="ORF">PAPYR_11172</name>
</gene>
<sequence length="95" mass="9756">MPRRSAVDLAHIAFRVAVCIADSASARLAKDAHVHPCGSRQRRAWAPCPSPGGPGVEDHEVLAAAGPVVVERCARVVLVFLLGRVGGGLVARGGG</sequence>
<name>A0ABQ8U669_9EUKA</name>
<evidence type="ECO:0000313" key="2">
    <source>
        <dbReference type="Proteomes" id="UP001141327"/>
    </source>
</evidence>
<keyword evidence="2" id="KW-1185">Reference proteome</keyword>
<protein>
    <recommendedName>
        <fullName evidence="3">Secreted protein</fullName>
    </recommendedName>
</protein>
<dbReference type="EMBL" id="JAPMOS010000177">
    <property type="protein sequence ID" value="KAJ4454193.1"/>
    <property type="molecule type" value="Genomic_DNA"/>
</dbReference>
<evidence type="ECO:0000313" key="1">
    <source>
        <dbReference type="EMBL" id="KAJ4454193.1"/>
    </source>
</evidence>
<dbReference type="Proteomes" id="UP001141327">
    <property type="component" value="Unassembled WGS sequence"/>
</dbReference>
<reference evidence="1" key="1">
    <citation type="journal article" date="2022" name="bioRxiv">
        <title>Genomics of Preaxostyla Flagellates Illuminates Evolutionary Transitions and the Path Towards Mitochondrial Loss.</title>
        <authorList>
            <person name="Novak L.V.F."/>
            <person name="Treitli S.C."/>
            <person name="Pyrih J."/>
            <person name="Halakuc P."/>
            <person name="Pipaliya S.V."/>
            <person name="Vacek V."/>
            <person name="Brzon O."/>
            <person name="Soukal P."/>
            <person name="Eme L."/>
            <person name="Dacks J.B."/>
            <person name="Karnkowska A."/>
            <person name="Elias M."/>
            <person name="Hampl V."/>
        </authorList>
    </citation>
    <scope>NUCLEOTIDE SEQUENCE</scope>
    <source>
        <strain evidence="1">RCP-MX</strain>
    </source>
</reference>
<comment type="caution">
    <text evidence="1">The sequence shown here is derived from an EMBL/GenBank/DDBJ whole genome shotgun (WGS) entry which is preliminary data.</text>
</comment>
<organism evidence="1 2">
    <name type="scientific">Paratrimastix pyriformis</name>
    <dbReference type="NCBI Taxonomy" id="342808"/>
    <lineage>
        <taxon>Eukaryota</taxon>
        <taxon>Metamonada</taxon>
        <taxon>Preaxostyla</taxon>
        <taxon>Paratrimastigidae</taxon>
        <taxon>Paratrimastix</taxon>
    </lineage>
</organism>
<proteinExistence type="predicted"/>
<evidence type="ECO:0008006" key="3">
    <source>
        <dbReference type="Google" id="ProtNLM"/>
    </source>
</evidence>
<accession>A0ABQ8U669</accession>